<evidence type="ECO:0000256" key="1">
    <source>
        <dbReference type="ARBA" id="ARBA00004141"/>
    </source>
</evidence>
<feature type="transmembrane region" description="Helical" evidence="6">
    <location>
        <begin position="238"/>
        <end position="255"/>
    </location>
</feature>
<evidence type="ECO:0000256" key="2">
    <source>
        <dbReference type="ARBA" id="ARBA00022692"/>
    </source>
</evidence>
<feature type="transmembrane region" description="Helical" evidence="6">
    <location>
        <begin position="85"/>
        <end position="106"/>
    </location>
</feature>
<dbReference type="PANTHER" id="PTHR34368:SF1">
    <property type="entry name" value="OS01G0962200 PROTEIN"/>
    <property type="match status" value="1"/>
</dbReference>
<dbReference type="PANTHER" id="PTHR34368">
    <property type="entry name" value="OS01G0962200 PROTEIN"/>
    <property type="match status" value="1"/>
</dbReference>
<feature type="transmembrane region" description="Helical" evidence="6">
    <location>
        <begin position="126"/>
        <end position="144"/>
    </location>
</feature>
<comment type="subcellular location">
    <subcellularLocation>
        <location evidence="1">Membrane</location>
        <topology evidence="1">Multi-pass membrane protein</topology>
    </subcellularLocation>
</comment>
<evidence type="ECO:0000256" key="5">
    <source>
        <dbReference type="ARBA" id="ARBA00023136"/>
    </source>
</evidence>
<dbReference type="InterPro" id="IPR008901">
    <property type="entry name" value="ACER"/>
</dbReference>
<name>A0A3B1C369_9ZZZZ</name>
<evidence type="ECO:0000313" key="7">
    <source>
        <dbReference type="EMBL" id="VAX11357.1"/>
    </source>
</evidence>
<dbReference type="EMBL" id="UOFY01000067">
    <property type="protein sequence ID" value="VAX11357.1"/>
    <property type="molecule type" value="Genomic_DNA"/>
</dbReference>
<feature type="transmembrane region" description="Helical" evidence="6">
    <location>
        <begin position="262"/>
        <end position="287"/>
    </location>
</feature>
<dbReference type="GO" id="GO:0016811">
    <property type="term" value="F:hydrolase activity, acting on carbon-nitrogen (but not peptide) bonds, in linear amides"/>
    <property type="evidence" value="ECO:0007669"/>
    <property type="project" value="InterPro"/>
</dbReference>
<evidence type="ECO:0000256" key="6">
    <source>
        <dbReference type="SAM" id="Phobius"/>
    </source>
</evidence>
<evidence type="ECO:0000256" key="4">
    <source>
        <dbReference type="ARBA" id="ARBA00022989"/>
    </source>
</evidence>
<accession>A0A3B1C369</accession>
<gene>
    <name evidence="7" type="ORF">MNBD_GAMMA25-1585</name>
</gene>
<dbReference type="GO" id="GO:0006672">
    <property type="term" value="P:ceramide metabolic process"/>
    <property type="evidence" value="ECO:0007669"/>
    <property type="project" value="InterPro"/>
</dbReference>
<keyword evidence="3" id="KW-0378">Hydrolase</keyword>
<feature type="transmembrane region" description="Helical" evidence="6">
    <location>
        <begin position="156"/>
        <end position="174"/>
    </location>
</feature>
<dbReference type="Pfam" id="PF05875">
    <property type="entry name" value="Ceramidase"/>
    <property type="match status" value="1"/>
</dbReference>
<evidence type="ECO:0000256" key="3">
    <source>
        <dbReference type="ARBA" id="ARBA00022801"/>
    </source>
</evidence>
<proteinExistence type="predicted"/>
<keyword evidence="2 6" id="KW-0812">Transmembrane</keyword>
<keyword evidence="5 6" id="KW-0472">Membrane</keyword>
<protein>
    <submittedName>
        <fullName evidence="7">Expressed protein</fullName>
    </submittedName>
</protein>
<feature type="transmembrane region" description="Helical" evidence="6">
    <location>
        <begin position="180"/>
        <end position="199"/>
    </location>
</feature>
<sequence>MQQPYLLRYLNVLHSRSYTGVISDPNEASRCRNPVRVMSSEKKETLGFALLISSALIVLGAVLIREPIPQDLTYHAFADRRKIGAIPNFWNVISNFPFIIAGLIGIYKLKSPFKLNVINEINHTYLLLFAGTFFVGFGSGYYHLAPENQTLVWDRLPMTIAFMALFSIIISEFISLRTGIALLLPLIISGVISVIYWHIGEINHQGDLRFYALVQFYPMLAIPIILSCYHSSYTHAQAYWWMLLTYIIAKVCEYFDTEIYNILGFISGHSLKHIFAALGIFVLLYFYQKRSCHKYGVI</sequence>
<dbReference type="AlphaFoldDB" id="A0A3B1C369"/>
<feature type="transmembrane region" description="Helical" evidence="6">
    <location>
        <begin position="211"/>
        <end position="232"/>
    </location>
</feature>
<organism evidence="7">
    <name type="scientific">hydrothermal vent metagenome</name>
    <dbReference type="NCBI Taxonomy" id="652676"/>
    <lineage>
        <taxon>unclassified sequences</taxon>
        <taxon>metagenomes</taxon>
        <taxon>ecological metagenomes</taxon>
    </lineage>
</organism>
<keyword evidence="4 6" id="KW-1133">Transmembrane helix</keyword>
<reference evidence="7" key="1">
    <citation type="submission" date="2018-06" db="EMBL/GenBank/DDBJ databases">
        <authorList>
            <person name="Zhirakovskaya E."/>
        </authorList>
    </citation>
    <scope>NUCLEOTIDE SEQUENCE</scope>
</reference>
<dbReference type="GO" id="GO:0016020">
    <property type="term" value="C:membrane"/>
    <property type="evidence" value="ECO:0007669"/>
    <property type="project" value="UniProtKB-SubCell"/>
</dbReference>
<feature type="transmembrane region" description="Helical" evidence="6">
    <location>
        <begin position="46"/>
        <end position="64"/>
    </location>
</feature>